<protein>
    <submittedName>
        <fullName evidence="1">Uncharacterized protein</fullName>
    </submittedName>
</protein>
<accession>X1CS39</accession>
<organism evidence="1">
    <name type="scientific">marine sediment metagenome</name>
    <dbReference type="NCBI Taxonomy" id="412755"/>
    <lineage>
        <taxon>unclassified sequences</taxon>
        <taxon>metagenomes</taxon>
        <taxon>ecological metagenomes</taxon>
    </lineage>
</organism>
<dbReference type="AlphaFoldDB" id="X1CS39"/>
<sequence length="77" mass="8460">MENSSMKSSSFLIKAIILISVTVALTPSIAKADVLVYDNNNQYLGIQVYMHDNNMDLFISSLGGTFRYSPDYSGQCG</sequence>
<dbReference type="EMBL" id="BART01031155">
    <property type="protein sequence ID" value="GAH11266.1"/>
    <property type="molecule type" value="Genomic_DNA"/>
</dbReference>
<name>X1CS39_9ZZZZ</name>
<comment type="caution">
    <text evidence="1">The sequence shown here is derived from an EMBL/GenBank/DDBJ whole genome shotgun (WGS) entry which is preliminary data.</text>
</comment>
<evidence type="ECO:0000313" key="1">
    <source>
        <dbReference type="EMBL" id="GAH11266.1"/>
    </source>
</evidence>
<gene>
    <name evidence="1" type="ORF">S01H4_54177</name>
</gene>
<reference evidence="1" key="1">
    <citation type="journal article" date="2014" name="Front. Microbiol.">
        <title>High frequency of phylogenetically diverse reductive dehalogenase-homologous genes in deep subseafloor sedimentary metagenomes.</title>
        <authorList>
            <person name="Kawai M."/>
            <person name="Futagami T."/>
            <person name="Toyoda A."/>
            <person name="Takaki Y."/>
            <person name="Nishi S."/>
            <person name="Hori S."/>
            <person name="Arai W."/>
            <person name="Tsubouchi T."/>
            <person name="Morono Y."/>
            <person name="Uchiyama I."/>
            <person name="Ito T."/>
            <person name="Fujiyama A."/>
            <person name="Inagaki F."/>
            <person name="Takami H."/>
        </authorList>
    </citation>
    <scope>NUCLEOTIDE SEQUENCE</scope>
    <source>
        <strain evidence="1">Expedition CK06-06</strain>
    </source>
</reference>
<proteinExistence type="predicted"/>
<feature type="non-terminal residue" evidence="1">
    <location>
        <position position="77"/>
    </location>
</feature>